<keyword evidence="1" id="KW-0813">Transport</keyword>
<evidence type="ECO:0000259" key="4">
    <source>
        <dbReference type="Pfam" id="PF00358"/>
    </source>
</evidence>
<reference evidence="5 6" key="1">
    <citation type="submission" date="2015-03" db="EMBL/GenBank/DDBJ databases">
        <title>Genome sequence of Pseudoalteromonas aurantia.</title>
        <authorList>
            <person name="Xie B.-B."/>
            <person name="Rong J.-C."/>
            <person name="Qin Q.-L."/>
            <person name="Zhang Y.-Z."/>
        </authorList>
    </citation>
    <scope>NUCLEOTIDE SEQUENCE [LARGE SCALE GENOMIC DNA]</scope>
    <source>
        <strain evidence="5 6">208</strain>
    </source>
</reference>
<protein>
    <submittedName>
        <fullName evidence="5">PTS system, beta-glucosides-specific IIA component</fullName>
    </submittedName>
</protein>
<gene>
    <name evidence="5" type="primary">bglF</name>
    <name evidence="5" type="ORF">PAUR_a1146</name>
</gene>
<evidence type="ECO:0000256" key="2">
    <source>
        <dbReference type="ARBA" id="ARBA00022597"/>
    </source>
</evidence>
<dbReference type="InterPro" id="IPR001127">
    <property type="entry name" value="PTS_EIIA_1_perm"/>
</dbReference>
<evidence type="ECO:0000256" key="3">
    <source>
        <dbReference type="ARBA" id="ARBA00022679"/>
    </source>
</evidence>
<name>A0ABR9E9Q6_9GAMM</name>
<dbReference type="Proteomes" id="UP000615755">
    <property type="component" value="Unassembled WGS sequence"/>
</dbReference>
<dbReference type="Gene3D" id="2.70.70.10">
    <property type="entry name" value="Glucose Permease (Domain IIA)"/>
    <property type="match status" value="1"/>
</dbReference>
<dbReference type="RefSeq" id="WP_192507113.1">
    <property type="nucleotide sequence ID" value="NZ_AQGV01000012.1"/>
</dbReference>
<organism evidence="5 6">
    <name type="scientific">Pseudoalteromonas aurantia 208</name>
    <dbReference type="NCBI Taxonomy" id="1314867"/>
    <lineage>
        <taxon>Bacteria</taxon>
        <taxon>Pseudomonadati</taxon>
        <taxon>Pseudomonadota</taxon>
        <taxon>Gammaproteobacteria</taxon>
        <taxon>Alteromonadales</taxon>
        <taxon>Pseudoalteromonadaceae</taxon>
        <taxon>Pseudoalteromonas</taxon>
    </lineage>
</organism>
<dbReference type="EMBL" id="AQGV01000012">
    <property type="protein sequence ID" value="MBE0367724.1"/>
    <property type="molecule type" value="Genomic_DNA"/>
</dbReference>
<feature type="domain" description="PTS EIIA type-1" evidence="4">
    <location>
        <begin position="21"/>
        <end position="125"/>
    </location>
</feature>
<keyword evidence="3" id="KW-0808">Transferase</keyword>
<dbReference type="InterPro" id="IPR011055">
    <property type="entry name" value="Dup_hybrid_motif"/>
</dbReference>
<accession>A0ABR9E9Q6</accession>
<sequence>MQFSPVIAYTPINAIPNPFMHLASPFSGKVLPLSSHPEPLFSQGMLGRGVCVQLSSCKVVSPVHGTIEQINRHGTEYIITAQNGLKVLVNILIPAEYSSAQYQTANAFGKTDIQQGEILAYFDIPSSVAPTMGSLVLINAEKLGPCYHPLKQVSAGQDPLITLTKT</sequence>
<keyword evidence="6" id="KW-1185">Reference proteome</keyword>
<evidence type="ECO:0000256" key="1">
    <source>
        <dbReference type="ARBA" id="ARBA00022448"/>
    </source>
</evidence>
<dbReference type="Pfam" id="PF00358">
    <property type="entry name" value="PTS_EIIA_1"/>
    <property type="match status" value="1"/>
</dbReference>
<evidence type="ECO:0000313" key="6">
    <source>
        <dbReference type="Proteomes" id="UP000615755"/>
    </source>
</evidence>
<comment type="caution">
    <text evidence="5">The sequence shown here is derived from an EMBL/GenBank/DDBJ whole genome shotgun (WGS) entry which is preliminary data.</text>
</comment>
<keyword evidence="2" id="KW-0762">Sugar transport</keyword>
<evidence type="ECO:0000313" key="5">
    <source>
        <dbReference type="EMBL" id="MBE0367724.1"/>
    </source>
</evidence>
<dbReference type="SUPFAM" id="SSF51261">
    <property type="entry name" value="Duplicated hybrid motif"/>
    <property type="match status" value="1"/>
</dbReference>
<proteinExistence type="predicted"/>